<keyword evidence="1" id="KW-0732">Signal</keyword>
<feature type="signal peptide" evidence="1">
    <location>
        <begin position="1"/>
        <end position="20"/>
    </location>
</feature>
<gene>
    <name evidence="2" type="ORF">MAR_015461</name>
</gene>
<evidence type="ECO:0000313" key="2">
    <source>
        <dbReference type="EMBL" id="WAR21487.1"/>
    </source>
</evidence>
<feature type="chain" id="PRO_5047076753" evidence="1">
    <location>
        <begin position="21"/>
        <end position="77"/>
    </location>
</feature>
<evidence type="ECO:0000256" key="1">
    <source>
        <dbReference type="SAM" id="SignalP"/>
    </source>
</evidence>
<accession>A0ABY7FHA1</accession>
<evidence type="ECO:0000313" key="3">
    <source>
        <dbReference type="Proteomes" id="UP001164746"/>
    </source>
</evidence>
<dbReference type="Proteomes" id="UP001164746">
    <property type="component" value="Chromosome 12"/>
</dbReference>
<protein>
    <submittedName>
        <fullName evidence="2">Uncharacterized protein</fullName>
    </submittedName>
</protein>
<keyword evidence="3" id="KW-1185">Reference proteome</keyword>
<name>A0ABY7FHA1_MYAAR</name>
<dbReference type="EMBL" id="CP111023">
    <property type="protein sequence ID" value="WAR21487.1"/>
    <property type="molecule type" value="Genomic_DNA"/>
</dbReference>
<reference evidence="2" key="1">
    <citation type="submission" date="2022-11" db="EMBL/GenBank/DDBJ databases">
        <title>Centuries of genome instability and evolution in soft-shell clam transmissible cancer (bioRxiv).</title>
        <authorList>
            <person name="Hart S.F.M."/>
            <person name="Yonemitsu M.A."/>
            <person name="Giersch R.M."/>
            <person name="Beal B.F."/>
            <person name="Arriagada G."/>
            <person name="Davis B.W."/>
            <person name="Ostrander E.A."/>
            <person name="Goff S.P."/>
            <person name="Metzger M.J."/>
        </authorList>
    </citation>
    <scope>NUCLEOTIDE SEQUENCE</scope>
    <source>
        <strain evidence="2">MELC-2E11</strain>
        <tissue evidence="2">Siphon/mantle</tissue>
    </source>
</reference>
<organism evidence="2 3">
    <name type="scientific">Mya arenaria</name>
    <name type="common">Soft-shell clam</name>
    <dbReference type="NCBI Taxonomy" id="6604"/>
    <lineage>
        <taxon>Eukaryota</taxon>
        <taxon>Metazoa</taxon>
        <taxon>Spiralia</taxon>
        <taxon>Lophotrochozoa</taxon>
        <taxon>Mollusca</taxon>
        <taxon>Bivalvia</taxon>
        <taxon>Autobranchia</taxon>
        <taxon>Heteroconchia</taxon>
        <taxon>Euheterodonta</taxon>
        <taxon>Imparidentia</taxon>
        <taxon>Neoheterodontei</taxon>
        <taxon>Myida</taxon>
        <taxon>Myoidea</taxon>
        <taxon>Myidae</taxon>
        <taxon>Mya</taxon>
    </lineage>
</organism>
<proteinExistence type="predicted"/>
<sequence length="77" mass="8567">MNILFATAMVCILLTNGVQAESKIQESKMEGLPVNGTSDIMPKLEVSGSGSRNEKCRYLKESVLIFYEGNNLRRTIK</sequence>